<dbReference type="InterPro" id="IPR000182">
    <property type="entry name" value="GNAT_dom"/>
</dbReference>
<dbReference type="EMBL" id="FNQP01000002">
    <property type="protein sequence ID" value="SDZ84930.1"/>
    <property type="molecule type" value="Genomic_DNA"/>
</dbReference>
<dbReference type="GO" id="GO:0043758">
    <property type="term" value="F:acetate-CoA ligase (ADP-forming) activity"/>
    <property type="evidence" value="ECO:0007669"/>
    <property type="project" value="InterPro"/>
</dbReference>
<dbReference type="Pfam" id="PF13380">
    <property type="entry name" value="CoA_binding_2"/>
    <property type="match status" value="1"/>
</dbReference>
<organism evidence="8 9">
    <name type="scientific">Thiothrix caldifontis</name>
    <dbReference type="NCBI Taxonomy" id="525918"/>
    <lineage>
        <taxon>Bacteria</taxon>
        <taxon>Pseudomonadati</taxon>
        <taxon>Pseudomonadota</taxon>
        <taxon>Gammaproteobacteria</taxon>
        <taxon>Thiotrichales</taxon>
        <taxon>Thiotrichaceae</taxon>
        <taxon>Thiothrix</taxon>
    </lineage>
</organism>
<evidence type="ECO:0000256" key="5">
    <source>
        <dbReference type="PROSITE-ProRule" id="PRU00409"/>
    </source>
</evidence>
<evidence type="ECO:0000313" key="9">
    <source>
        <dbReference type="Proteomes" id="UP000199397"/>
    </source>
</evidence>
<dbReference type="Pfam" id="PF13607">
    <property type="entry name" value="Succ_CoA_lig"/>
    <property type="match status" value="1"/>
</dbReference>
<dbReference type="InterPro" id="IPR051538">
    <property type="entry name" value="Acyl-CoA_Synth/Transferase"/>
</dbReference>
<dbReference type="Gene3D" id="3.40.50.720">
    <property type="entry name" value="NAD(P)-binding Rossmann-like Domain"/>
    <property type="match status" value="1"/>
</dbReference>
<accession>A0A1H3WD90</accession>
<dbReference type="PROSITE" id="PS50975">
    <property type="entry name" value="ATP_GRASP"/>
    <property type="match status" value="1"/>
</dbReference>
<dbReference type="Gene3D" id="3.40.630.30">
    <property type="match status" value="1"/>
</dbReference>
<dbReference type="PANTHER" id="PTHR43334">
    <property type="entry name" value="ACETATE--COA LIGASE [ADP-FORMING]"/>
    <property type="match status" value="1"/>
</dbReference>
<evidence type="ECO:0000256" key="3">
    <source>
        <dbReference type="ARBA" id="ARBA00022840"/>
    </source>
</evidence>
<dbReference type="RefSeq" id="WP_093064852.1">
    <property type="nucleotide sequence ID" value="NZ_FNQP01000002.1"/>
</dbReference>
<dbReference type="GO" id="GO:0016747">
    <property type="term" value="F:acyltransferase activity, transferring groups other than amino-acyl groups"/>
    <property type="evidence" value="ECO:0007669"/>
    <property type="project" value="InterPro"/>
</dbReference>
<evidence type="ECO:0000313" key="8">
    <source>
        <dbReference type="EMBL" id="SDZ84930.1"/>
    </source>
</evidence>
<dbReference type="PROSITE" id="PS51186">
    <property type="entry name" value="GNAT"/>
    <property type="match status" value="1"/>
</dbReference>
<dbReference type="PANTHER" id="PTHR43334:SF1">
    <property type="entry name" value="3-HYDROXYPROPIONATE--COA LIGASE [ADP-FORMING]"/>
    <property type="match status" value="1"/>
</dbReference>
<name>A0A1H3WD90_9GAMM</name>
<keyword evidence="9" id="KW-1185">Reference proteome</keyword>
<dbReference type="Gene3D" id="3.40.50.261">
    <property type="entry name" value="Succinyl-CoA synthetase domains"/>
    <property type="match status" value="2"/>
</dbReference>
<gene>
    <name evidence="8" type="ORF">SAMN05660964_00395</name>
</gene>
<evidence type="ECO:0000256" key="1">
    <source>
        <dbReference type="ARBA" id="ARBA00022598"/>
    </source>
</evidence>
<dbReference type="STRING" id="525918.SAMN05660964_00395"/>
<dbReference type="Pfam" id="PF13549">
    <property type="entry name" value="ATP-grasp_5"/>
    <property type="match status" value="1"/>
</dbReference>
<dbReference type="InterPro" id="IPR013815">
    <property type="entry name" value="ATP_grasp_subdomain_1"/>
</dbReference>
<proteinExistence type="inferred from homology"/>
<dbReference type="SUPFAM" id="SSF56059">
    <property type="entry name" value="Glutathione synthetase ATP-binding domain-like"/>
    <property type="match status" value="1"/>
</dbReference>
<dbReference type="Gene3D" id="3.30.470.20">
    <property type="entry name" value="ATP-grasp fold, B domain"/>
    <property type="match status" value="1"/>
</dbReference>
<keyword evidence="8" id="KW-0808">Transferase</keyword>
<evidence type="ECO:0000256" key="4">
    <source>
        <dbReference type="ARBA" id="ARBA00060888"/>
    </source>
</evidence>
<dbReference type="SUPFAM" id="SSF55729">
    <property type="entry name" value="Acyl-CoA N-acyltransferases (Nat)"/>
    <property type="match status" value="1"/>
</dbReference>
<dbReference type="InterPro" id="IPR011761">
    <property type="entry name" value="ATP-grasp"/>
</dbReference>
<feature type="domain" description="ATP-grasp" evidence="6">
    <location>
        <begin position="502"/>
        <end position="538"/>
    </location>
</feature>
<dbReference type="CDD" id="cd04301">
    <property type="entry name" value="NAT_SF"/>
    <property type="match status" value="1"/>
</dbReference>
<dbReference type="InterPro" id="IPR032875">
    <property type="entry name" value="Succ_CoA_lig_flav_dom"/>
</dbReference>
<dbReference type="InterPro" id="IPR043938">
    <property type="entry name" value="Ligase_CoA_dom"/>
</dbReference>
<sequence length="903" mass="98593">MSHHYLNQLFAPQSVAVFGASEREKAVGTVVFQNLLSAGFKGALYPINPKHTEIQGQAAYPTLVALNKPVDLAVVATPAATVPSIIRQCGEHGVKGVVVLSAGFAEAGNRGQRLQKDITDIARQYAMHIIGPNCLGIMRPSVGLNATFSRNQAQAGNLALVSQSGAMCTAILDWAATQGIGFSTVITLGDTADVDFGDTLDYLALDPKTDSILLYVEGIHDARGFMSGLRTASRMKPVIVLKAGRYEEGSRAVMSHTGAIVGGDDAFDAALERAGVVRANTIAQLFSAAQILSSGIRVQQDRLLIITNGGGPGVMATDRAVEMGLRMAEVSPTTLAELNKVLPFTWSHGNPVDILGDADPERYAAALKICMQDDNLDGILVMLTPQAMTDPAGVAATVINICDTSKKGKHCKPILTCWMGEQQVAAGRKLLAEAGMPHFRTPEAAVEAFAYLTQYRSNQKLLMQVPPSVQEQKTEPDVDGARLIIESVLAEGRRALSTTESRAILSAFRIPALPTILVRSPAEALVAAESLGYPVVLKISSPDIHHKSDVDGVRLNVASAHAVRSVYQELLETTRRNLPEARIDGVTVESMYHSNSSRELMIGVVRDPVFGPVISFGMGGTSVEIHRDRAVALPPLNDYMIKKTVCRTRVARLLGKFRNMPPIHFDSLWKVMQRVSEMVCELPEIVEMDINPLMADANGVVAVDARFIINYPPTTARRYDHMAIHPYPNDLVKRLQLPDGTDIVIRPIRPEDAEMEQEFVRNLSKESRYMRFMQALRELTPDMLVRLTQIDYDREMAFLALTRQDGQEVEMGVARYAINPDKMSCEFALVIADEWQNRGLGGLMMQTLIEAARAKGLRTIEGEVLPHNHGMLKLMQRLGFTRHQDGMDDGVVMVSKRLGDSCC</sequence>
<dbReference type="SUPFAM" id="SSF52210">
    <property type="entry name" value="Succinyl-CoA synthetase domains"/>
    <property type="match status" value="2"/>
</dbReference>
<dbReference type="GO" id="GO:0046872">
    <property type="term" value="F:metal ion binding"/>
    <property type="evidence" value="ECO:0007669"/>
    <property type="project" value="InterPro"/>
</dbReference>
<dbReference type="Gene3D" id="3.30.1490.20">
    <property type="entry name" value="ATP-grasp fold, A domain"/>
    <property type="match status" value="1"/>
</dbReference>
<evidence type="ECO:0000259" key="7">
    <source>
        <dbReference type="PROSITE" id="PS51186"/>
    </source>
</evidence>
<dbReference type="OrthoDB" id="9807426at2"/>
<keyword evidence="3 5" id="KW-0067">ATP-binding</keyword>
<keyword evidence="2 5" id="KW-0547">Nucleotide-binding</keyword>
<dbReference type="AlphaFoldDB" id="A0A1H3WD90"/>
<keyword evidence="1" id="KW-0436">Ligase</keyword>
<dbReference type="InterPro" id="IPR036291">
    <property type="entry name" value="NAD(P)-bd_dom_sf"/>
</dbReference>
<evidence type="ECO:0000259" key="6">
    <source>
        <dbReference type="PROSITE" id="PS50975"/>
    </source>
</evidence>
<comment type="similarity">
    <text evidence="4">In the N-terminal section; belongs to the acetate CoA ligase alpha subunit family.</text>
</comment>
<dbReference type="GO" id="GO:0005524">
    <property type="term" value="F:ATP binding"/>
    <property type="evidence" value="ECO:0007669"/>
    <property type="project" value="UniProtKB-UniRule"/>
</dbReference>
<evidence type="ECO:0000256" key="2">
    <source>
        <dbReference type="ARBA" id="ARBA00022741"/>
    </source>
</evidence>
<feature type="domain" description="N-acetyltransferase" evidence="7">
    <location>
        <begin position="743"/>
        <end position="898"/>
    </location>
</feature>
<dbReference type="SMART" id="SM00881">
    <property type="entry name" value="CoA_binding"/>
    <property type="match status" value="1"/>
</dbReference>
<dbReference type="Pfam" id="PF13302">
    <property type="entry name" value="Acetyltransf_3"/>
    <property type="match status" value="1"/>
</dbReference>
<dbReference type="InterPro" id="IPR016102">
    <property type="entry name" value="Succinyl-CoA_synth-like"/>
</dbReference>
<dbReference type="InterPro" id="IPR003781">
    <property type="entry name" value="CoA-bd"/>
</dbReference>
<dbReference type="SUPFAM" id="SSF51735">
    <property type="entry name" value="NAD(P)-binding Rossmann-fold domains"/>
    <property type="match status" value="1"/>
</dbReference>
<dbReference type="Pfam" id="PF19045">
    <property type="entry name" value="Ligase_CoA_2"/>
    <property type="match status" value="1"/>
</dbReference>
<dbReference type="Proteomes" id="UP000199397">
    <property type="component" value="Unassembled WGS sequence"/>
</dbReference>
<reference evidence="8 9" key="1">
    <citation type="submission" date="2016-10" db="EMBL/GenBank/DDBJ databases">
        <authorList>
            <person name="de Groot N.N."/>
        </authorList>
    </citation>
    <scope>NUCLEOTIDE SEQUENCE [LARGE SCALE GENOMIC DNA]</scope>
    <source>
        <strain evidence="8 9">DSM 21228</strain>
    </source>
</reference>
<dbReference type="InterPro" id="IPR016181">
    <property type="entry name" value="Acyl_CoA_acyltransferase"/>
</dbReference>
<dbReference type="FunFam" id="3.30.1490.20:FF:000020">
    <property type="entry name" value="Protein lysine acetyltransferase"/>
    <property type="match status" value="1"/>
</dbReference>
<protein>
    <submittedName>
        <fullName evidence="8">Acetyltransferase</fullName>
    </submittedName>
</protein>